<reference evidence="3" key="1">
    <citation type="submission" date="2020-10" db="EMBL/GenBank/DDBJ databases">
        <authorList>
            <person name="Gilroy R."/>
        </authorList>
    </citation>
    <scope>NUCLEOTIDE SEQUENCE</scope>
    <source>
        <strain evidence="3">CHK123-3438</strain>
    </source>
</reference>
<reference evidence="3" key="2">
    <citation type="journal article" date="2021" name="PeerJ">
        <title>Extensive microbial diversity within the chicken gut microbiome revealed by metagenomics and culture.</title>
        <authorList>
            <person name="Gilroy R."/>
            <person name="Ravi A."/>
            <person name="Getino M."/>
            <person name="Pursley I."/>
            <person name="Horton D.L."/>
            <person name="Alikhan N.F."/>
            <person name="Baker D."/>
            <person name="Gharbi K."/>
            <person name="Hall N."/>
            <person name="Watson M."/>
            <person name="Adriaenssens E.M."/>
            <person name="Foster-Nyarko E."/>
            <person name="Jarju S."/>
            <person name="Secka A."/>
            <person name="Antonio M."/>
            <person name="Oren A."/>
            <person name="Chaudhuri R.R."/>
            <person name="La Ragione R."/>
            <person name="Hildebrand F."/>
            <person name="Pallen M.J."/>
        </authorList>
    </citation>
    <scope>NUCLEOTIDE SEQUENCE</scope>
    <source>
        <strain evidence="3">CHK123-3438</strain>
    </source>
</reference>
<dbReference type="PANTHER" id="PTHR30619">
    <property type="entry name" value="DNA INTERNALIZATION/COMPETENCE PROTEIN COMEC/REC2"/>
    <property type="match status" value="1"/>
</dbReference>
<dbReference type="InterPro" id="IPR035681">
    <property type="entry name" value="ComA-like_MBL"/>
</dbReference>
<evidence type="ECO:0000259" key="2">
    <source>
        <dbReference type="SMART" id="SM00849"/>
    </source>
</evidence>
<protein>
    <submittedName>
        <fullName evidence="3">MBL fold metallo-hydrolase</fullName>
    </submittedName>
</protein>
<evidence type="ECO:0000313" key="3">
    <source>
        <dbReference type="EMBL" id="HIT41046.1"/>
    </source>
</evidence>
<proteinExistence type="predicted"/>
<accession>A0A9D1GHT2</accession>
<dbReference type="Proteomes" id="UP000886860">
    <property type="component" value="Unassembled WGS sequence"/>
</dbReference>
<dbReference type="CDD" id="cd07731">
    <property type="entry name" value="ComA-like_MBL-fold"/>
    <property type="match status" value="1"/>
</dbReference>
<gene>
    <name evidence="3" type="ORF">IAB60_02920</name>
</gene>
<dbReference type="InterPro" id="IPR036866">
    <property type="entry name" value="RibonucZ/Hydroxyglut_hydro"/>
</dbReference>
<name>A0A9D1GHT2_9FIRM</name>
<organism evidence="3 4">
    <name type="scientific">Candidatus Caccovicinus merdipullorum</name>
    <dbReference type="NCBI Taxonomy" id="2840724"/>
    <lineage>
        <taxon>Bacteria</taxon>
        <taxon>Bacillati</taxon>
        <taxon>Bacillota</taxon>
        <taxon>Clostridia</taxon>
        <taxon>Eubacteriales</taxon>
        <taxon>Candidatus Caccovicinus</taxon>
    </lineage>
</organism>
<dbReference type="InterPro" id="IPR001279">
    <property type="entry name" value="Metallo-B-lactamas"/>
</dbReference>
<feature type="compositionally biased region" description="Low complexity" evidence="1">
    <location>
        <begin position="364"/>
        <end position="375"/>
    </location>
</feature>
<dbReference type="SMART" id="SM00849">
    <property type="entry name" value="Lactamase_B"/>
    <property type="match status" value="1"/>
</dbReference>
<feature type="region of interest" description="Disordered" evidence="1">
    <location>
        <begin position="335"/>
        <end position="375"/>
    </location>
</feature>
<sequence>MTENKYLLQKASNFKRIFARFFPVLTALILAGLLMTGCSGASPGSGQDTSAVSLLPDQSEPDAHLRESAANESNSGASGDAAADNILRFHVIDVGQGLSVLAESDGHFLLYDGGDRSASSAVVAYLKKQGVKSLDYIIASHYDADHINGLVGALNVFPVQRIMGPGYEASSKVYQSLISAAESQGLAMEHPEQGNYYRLGNASFQILSQDDSSRDGNNRSIAIMLINGNNRFLLTGDNESSGEEALLSSGLDLSCDVYVAGHHGSASSTSWDLLGKAVPEYAVISCGTGNSYGHPHAETMEKLEAMEIQVLRTDLQGDLLLVSDGTSVTCTPAPCNNYTPGDPDDIPPSLQSSEVADEDNSAVQSSGTSSEQEQSYVLNTNTRKFHLPSCSSAEDILPANRQDYTGTRDELIAQGYAPCGRCKP</sequence>
<dbReference type="EMBL" id="DVKS01000050">
    <property type="protein sequence ID" value="HIT41046.1"/>
    <property type="molecule type" value="Genomic_DNA"/>
</dbReference>
<feature type="domain" description="Metallo-beta-lactamase" evidence="2">
    <location>
        <begin position="96"/>
        <end position="288"/>
    </location>
</feature>
<dbReference type="AlphaFoldDB" id="A0A9D1GHT2"/>
<comment type="caution">
    <text evidence="3">The sequence shown here is derived from an EMBL/GenBank/DDBJ whole genome shotgun (WGS) entry which is preliminary data.</text>
</comment>
<dbReference type="Pfam" id="PF00753">
    <property type="entry name" value="Lactamase_B"/>
    <property type="match status" value="1"/>
</dbReference>
<evidence type="ECO:0000313" key="4">
    <source>
        <dbReference type="Proteomes" id="UP000886860"/>
    </source>
</evidence>
<dbReference type="Gene3D" id="3.40.10.10">
    <property type="entry name" value="DNA Methylphosphotriester Repair Domain"/>
    <property type="match status" value="1"/>
</dbReference>
<dbReference type="InterPro" id="IPR052159">
    <property type="entry name" value="Competence_DNA_uptake"/>
</dbReference>
<dbReference type="SUPFAM" id="SSF56281">
    <property type="entry name" value="Metallo-hydrolase/oxidoreductase"/>
    <property type="match status" value="1"/>
</dbReference>
<evidence type="ECO:0000256" key="1">
    <source>
        <dbReference type="SAM" id="MobiDB-lite"/>
    </source>
</evidence>
<dbReference type="InterPro" id="IPR035451">
    <property type="entry name" value="Ada-like_dom_sf"/>
</dbReference>
<dbReference type="PANTHER" id="PTHR30619:SF1">
    <property type="entry name" value="RECOMBINATION PROTEIN 2"/>
    <property type="match status" value="1"/>
</dbReference>
<dbReference type="SUPFAM" id="SSF57884">
    <property type="entry name" value="Ada DNA repair protein, N-terminal domain (N-Ada 10)"/>
    <property type="match status" value="1"/>
</dbReference>
<dbReference type="Gene3D" id="3.60.15.10">
    <property type="entry name" value="Ribonuclease Z/Hydroxyacylglutathione hydrolase-like"/>
    <property type="match status" value="1"/>
</dbReference>